<name>A0A1H9XA68_BUTFI</name>
<dbReference type="RefSeq" id="WP_177174977.1">
    <property type="nucleotide sequence ID" value="NZ_FOGJ01000050.1"/>
</dbReference>
<dbReference type="InterPro" id="IPR027417">
    <property type="entry name" value="P-loop_NTPase"/>
</dbReference>
<dbReference type="Gene3D" id="3.40.50.300">
    <property type="entry name" value="P-loop containing nucleotide triphosphate hydrolases"/>
    <property type="match status" value="1"/>
</dbReference>
<gene>
    <name evidence="1" type="ORF">SAMN04487884_15024</name>
</gene>
<sequence>MKLDIIGSVASGKTTLARELSEIYNIPFYQKDNIVWERTPEGDKKRSDKDRDELFQEIINGDNWIVEGSPRKLLRESFGKCDYIILLDVPL</sequence>
<dbReference type="Pfam" id="PF13238">
    <property type="entry name" value="AAA_18"/>
    <property type="match status" value="1"/>
</dbReference>
<evidence type="ECO:0000313" key="1">
    <source>
        <dbReference type="EMBL" id="SES42959.1"/>
    </source>
</evidence>
<dbReference type="PANTHER" id="PTHR37816">
    <property type="entry name" value="YALI0E33011P"/>
    <property type="match status" value="1"/>
</dbReference>
<protein>
    <submittedName>
        <fullName evidence="1">AAA domain-containing protein</fullName>
    </submittedName>
</protein>
<dbReference type="AlphaFoldDB" id="A0A1H9XA68"/>
<dbReference type="Proteomes" id="UP000182584">
    <property type="component" value="Unassembled WGS sequence"/>
</dbReference>
<dbReference type="EMBL" id="FOGJ01000050">
    <property type="protein sequence ID" value="SES42959.1"/>
    <property type="molecule type" value="Genomic_DNA"/>
</dbReference>
<dbReference type="SUPFAM" id="SSF52540">
    <property type="entry name" value="P-loop containing nucleoside triphosphate hydrolases"/>
    <property type="match status" value="1"/>
</dbReference>
<proteinExistence type="predicted"/>
<feature type="non-terminal residue" evidence="1">
    <location>
        <position position="91"/>
    </location>
</feature>
<accession>A0A1H9XA68</accession>
<dbReference type="PANTHER" id="PTHR37816:SF2">
    <property type="entry name" value="DNA TOPOLOGY MODULATION PROTEIN FLAR-RELATED PROTEIN"/>
    <property type="match status" value="1"/>
</dbReference>
<reference evidence="1 2" key="1">
    <citation type="submission" date="2016-10" db="EMBL/GenBank/DDBJ databases">
        <authorList>
            <person name="de Groot N.N."/>
        </authorList>
    </citation>
    <scope>NUCLEOTIDE SEQUENCE [LARGE SCALE GENOMIC DNA]</scope>
    <source>
        <strain evidence="1 2">AR40</strain>
    </source>
</reference>
<evidence type="ECO:0000313" key="2">
    <source>
        <dbReference type="Proteomes" id="UP000182584"/>
    </source>
</evidence>
<organism evidence="1 2">
    <name type="scientific">Butyrivibrio fibrisolvens</name>
    <dbReference type="NCBI Taxonomy" id="831"/>
    <lineage>
        <taxon>Bacteria</taxon>
        <taxon>Bacillati</taxon>
        <taxon>Bacillota</taxon>
        <taxon>Clostridia</taxon>
        <taxon>Lachnospirales</taxon>
        <taxon>Lachnospiraceae</taxon>
        <taxon>Butyrivibrio</taxon>
    </lineage>
</organism>
<dbReference type="InterPro" id="IPR052922">
    <property type="entry name" value="Cytidylate_Kinase-2"/>
</dbReference>